<dbReference type="KEGG" id="kcm:ABWK59_02890"/>
<dbReference type="InterPro" id="IPR004401">
    <property type="entry name" value="YbaB/EbfC"/>
</dbReference>
<dbReference type="EMBL" id="CP159872">
    <property type="protein sequence ID" value="XCM77949.1"/>
    <property type="molecule type" value="Genomic_DNA"/>
</dbReference>
<protein>
    <submittedName>
        <fullName evidence="1">YbaB/EbfC family nucleoid-associated protein</fullName>
    </submittedName>
</protein>
<dbReference type="SUPFAM" id="SSF82607">
    <property type="entry name" value="YbaB-like"/>
    <property type="match status" value="1"/>
</dbReference>
<reference evidence="1" key="1">
    <citation type="submission" date="2024-06" db="EMBL/GenBank/DDBJ databases">
        <title>The genome sequences of Kitasatospora sp. strain HUAS MG31.</title>
        <authorList>
            <person name="Mo P."/>
        </authorList>
    </citation>
    <scope>NUCLEOTIDE SEQUENCE</scope>
    <source>
        <strain evidence="1">HUAS MG31</strain>
    </source>
</reference>
<sequence>MSTPYDQRIDELMEEYRSRRAAAGDLQRRLREISATATAPRQTVKVTVGAQGELTAVEFPTGAYRRLAPAELAEAVLTAAREARQQALGLAGEAIAAHLPPEVQASDFLQGTADLTALLPEEPPVLDAVRAYVEQGRRPL</sequence>
<organism evidence="1">
    <name type="scientific">Kitasatospora camelliae</name>
    <dbReference type="NCBI Taxonomy" id="3156397"/>
    <lineage>
        <taxon>Bacteria</taxon>
        <taxon>Bacillati</taxon>
        <taxon>Actinomycetota</taxon>
        <taxon>Actinomycetes</taxon>
        <taxon>Kitasatosporales</taxon>
        <taxon>Streptomycetaceae</taxon>
        <taxon>Kitasatospora</taxon>
    </lineage>
</organism>
<accession>A0AAU8JNX0</accession>
<dbReference type="InterPro" id="IPR036894">
    <property type="entry name" value="YbaB-like_sf"/>
</dbReference>
<dbReference type="AlphaFoldDB" id="A0AAU8JNX0"/>
<dbReference type="Gene3D" id="3.30.1310.10">
    <property type="entry name" value="Nucleoid-associated protein YbaB-like domain"/>
    <property type="match status" value="1"/>
</dbReference>
<name>A0AAU8JNX0_9ACTN</name>
<dbReference type="GO" id="GO:0003677">
    <property type="term" value="F:DNA binding"/>
    <property type="evidence" value="ECO:0007669"/>
    <property type="project" value="InterPro"/>
</dbReference>
<proteinExistence type="predicted"/>
<evidence type="ECO:0000313" key="1">
    <source>
        <dbReference type="EMBL" id="XCM77949.1"/>
    </source>
</evidence>
<gene>
    <name evidence="1" type="ORF">ABWK59_02890</name>
</gene>
<dbReference type="RefSeq" id="WP_354637682.1">
    <property type="nucleotide sequence ID" value="NZ_CP159872.1"/>
</dbReference>
<dbReference type="Pfam" id="PF02575">
    <property type="entry name" value="YbaB_DNA_bd"/>
    <property type="match status" value="1"/>
</dbReference>